<dbReference type="EMBL" id="LR881466">
    <property type="protein sequence ID" value="CAD5314233.1"/>
    <property type="molecule type" value="Genomic_DNA"/>
</dbReference>
<dbReference type="AlphaFoldDB" id="A0A7G2DYN1"/>
<sequence length="235" mass="26243">MFLLSSSSSQLRKSFPGIFSLFLRLNRLYPRGFSSDSTKALAAGVSKAIKEGNFNLLDSVYGSNLQRHETNLVLLSLESEPNSALEYFRWAEISGKDPSFYTIAHVLIRNGMFDVADKVFDEMITNRGKDFNVLGSIRDRSLDADVCKFLMECCCRYGMVDKALEIFVYSTQLGVVIPEDSVYRMLNSFIGSDRVDLIADHFDKLCRGGIVPSGVSAHGFVLDALFCKGELIRLT</sequence>
<protein>
    <submittedName>
        <fullName evidence="3">(thale cress) hypothetical protein</fullName>
    </submittedName>
</protein>
<proteinExistence type="predicted"/>
<organism evidence="3 4">
    <name type="scientific">Arabidopsis thaliana</name>
    <name type="common">Mouse-ear cress</name>
    <dbReference type="NCBI Taxonomy" id="3702"/>
    <lineage>
        <taxon>Eukaryota</taxon>
        <taxon>Viridiplantae</taxon>
        <taxon>Streptophyta</taxon>
        <taxon>Embryophyta</taxon>
        <taxon>Tracheophyta</taxon>
        <taxon>Spermatophyta</taxon>
        <taxon>Magnoliopsida</taxon>
        <taxon>eudicotyledons</taxon>
        <taxon>Gunneridae</taxon>
        <taxon>Pentapetalae</taxon>
        <taxon>rosids</taxon>
        <taxon>malvids</taxon>
        <taxon>Brassicales</taxon>
        <taxon>Brassicaceae</taxon>
        <taxon>Camelineae</taxon>
        <taxon>Arabidopsis</taxon>
    </lineage>
</organism>
<dbReference type="PROSITE" id="PS51375">
    <property type="entry name" value="PPR"/>
    <property type="match status" value="1"/>
</dbReference>
<name>A0A7G2DYN1_ARATH</name>
<keyword evidence="1" id="KW-0677">Repeat</keyword>
<accession>A0A7G2DYN1</accession>
<dbReference type="InterPro" id="IPR011990">
    <property type="entry name" value="TPR-like_helical_dom_sf"/>
</dbReference>
<evidence type="ECO:0000256" key="1">
    <source>
        <dbReference type="ARBA" id="ARBA00022737"/>
    </source>
</evidence>
<dbReference type="NCBIfam" id="TIGR00756">
    <property type="entry name" value="PPR"/>
    <property type="match status" value="2"/>
</dbReference>
<reference evidence="3 4" key="1">
    <citation type="submission" date="2020-09" db="EMBL/GenBank/DDBJ databases">
        <authorList>
            <person name="Ashkenazy H."/>
        </authorList>
    </citation>
    <scope>NUCLEOTIDE SEQUENCE [LARGE SCALE GENOMIC DNA]</scope>
    <source>
        <strain evidence="4">cv. Cdm-0</strain>
    </source>
</reference>
<feature type="repeat" description="PPR" evidence="2">
    <location>
        <begin position="143"/>
        <end position="177"/>
    </location>
</feature>
<dbReference type="InterPro" id="IPR002885">
    <property type="entry name" value="PPR_rpt"/>
</dbReference>
<evidence type="ECO:0000256" key="2">
    <source>
        <dbReference type="PROSITE-ProRule" id="PRU00708"/>
    </source>
</evidence>
<dbReference type="Proteomes" id="UP000516314">
    <property type="component" value="Chromosome 1"/>
</dbReference>
<dbReference type="Gene3D" id="1.25.40.10">
    <property type="entry name" value="Tetratricopeptide repeat domain"/>
    <property type="match status" value="1"/>
</dbReference>
<evidence type="ECO:0000313" key="3">
    <source>
        <dbReference type="EMBL" id="CAD5314233.1"/>
    </source>
</evidence>
<evidence type="ECO:0000313" key="4">
    <source>
        <dbReference type="Proteomes" id="UP000516314"/>
    </source>
</evidence>
<gene>
    <name evidence="3" type="ORF">AT9943_LOCUS2682</name>
</gene>
<dbReference type="Pfam" id="PF01535">
    <property type="entry name" value="PPR"/>
    <property type="match status" value="2"/>
</dbReference>